<dbReference type="PATRIC" id="fig|1423784.4.peg.1445"/>
<dbReference type="Gene3D" id="2.40.50.480">
    <property type="match status" value="1"/>
</dbReference>
<gene>
    <name evidence="1" type="ORF">FC51_GL001413</name>
</gene>
<dbReference type="AlphaFoldDB" id="A0A0R1Z4V3"/>
<dbReference type="RefSeq" id="WP_057910897.1">
    <property type="nucleotide sequence ID" value="NZ_AZGK01000003.1"/>
</dbReference>
<dbReference type="InterPro" id="IPR036166">
    <property type="entry name" value="YxeA-like_sf"/>
</dbReference>
<sequence>MKKRTIIILAVIVALGAIGGGWYHHNYSTIPYYGRVGNLERTEKSPKGNPDVHYYLIKAYNKDGQSKTLEVGAMAGKYFTKGHYIKIGYSRAKNVVNYEGIPYSEVPKNIQPKLADNQ</sequence>
<dbReference type="SUPFAM" id="SSF159121">
    <property type="entry name" value="BC4932-like"/>
    <property type="match status" value="1"/>
</dbReference>
<dbReference type="EMBL" id="AZGK01000003">
    <property type="protein sequence ID" value="KRM46982.1"/>
    <property type="molecule type" value="Genomic_DNA"/>
</dbReference>
<evidence type="ECO:0000313" key="1">
    <source>
        <dbReference type="EMBL" id="KRM46982.1"/>
    </source>
</evidence>
<dbReference type="InterPro" id="IPR006542">
    <property type="entry name" value="DUF1093"/>
</dbReference>
<comment type="caution">
    <text evidence="1">The sequence shown here is derived from an EMBL/GenBank/DDBJ whole genome shotgun (WGS) entry which is preliminary data.</text>
</comment>
<evidence type="ECO:0000313" key="2">
    <source>
        <dbReference type="Proteomes" id="UP000051957"/>
    </source>
</evidence>
<protein>
    <recommendedName>
        <fullName evidence="3">YxeA family protein</fullName>
    </recommendedName>
</protein>
<evidence type="ECO:0008006" key="3">
    <source>
        <dbReference type="Google" id="ProtNLM"/>
    </source>
</evidence>
<organism evidence="1 2">
    <name type="scientific">Lentilactobacillus parabuchneri DSM 5707 = NBRC 107865</name>
    <dbReference type="NCBI Taxonomy" id="1423784"/>
    <lineage>
        <taxon>Bacteria</taxon>
        <taxon>Bacillati</taxon>
        <taxon>Bacillota</taxon>
        <taxon>Bacilli</taxon>
        <taxon>Lactobacillales</taxon>
        <taxon>Lactobacillaceae</taxon>
        <taxon>Lentilactobacillus</taxon>
    </lineage>
</organism>
<reference evidence="1 2" key="1">
    <citation type="journal article" date="2015" name="Genome Announc.">
        <title>Expanding the biotechnology potential of lactobacilli through comparative genomics of 213 strains and associated genera.</title>
        <authorList>
            <person name="Sun Z."/>
            <person name="Harris H.M."/>
            <person name="McCann A."/>
            <person name="Guo C."/>
            <person name="Argimon S."/>
            <person name="Zhang W."/>
            <person name="Yang X."/>
            <person name="Jeffery I.B."/>
            <person name="Cooney J.C."/>
            <person name="Kagawa T.F."/>
            <person name="Liu W."/>
            <person name="Song Y."/>
            <person name="Salvetti E."/>
            <person name="Wrobel A."/>
            <person name="Rasinkangas P."/>
            <person name="Parkhill J."/>
            <person name="Rea M.C."/>
            <person name="O'Sullivan O."/>
            <person name="Ritari J."/>
            <person name="Douillard F.P."/>
            <person name="Paul Ross R."/>
            <person name="Yang R."/>
            <person name="Briner A.E."/>
            <person name="Felis G.E."/>
            <person name="de Vos W.M."/>
            <person name="Barrangou R."/>
            <person name="Klaenhammer T.R."/>
            <person name="Caufield P.W."/>
            <person name="Cui Y."/>
            <person name="Zhang H."/>
            <person name="O'Toole P.W."/>
        </authorList>
    </citation>
    <scope>NUCLEOTIDE SEQUENCE [LARGE SCALE GENOMIC DNA]</scope>
    <source>
        <strain evidence="1 2">DSM 5707</strain>
    </source>
</reference>
<dbReference type="GeneID" id="69803295"/>
<proteinExistence type="predicted"/>
<dbReference type="Proteomes" id="UP000051957">
    <property type="component" value="Unassembled WGS sequence"/>
</dbReference>
<name>A0A0R1Z4V3_9LACO</name>
<accession>A0A0R1Z4V3</accession>
<dbReference type="Pfam" id="PF06486">
    <property type="entry name" value="DUF1093"/>
    <property type="match status" value="1"/>
</dbReference>
<dbReference type="NCBIfam" id="TIGR01655">
    <property type="entry name" value="yxeA_fam"/>
    <property type="match status" value="1"/>
</dbReference>